<keyword evidence="3" id="KW-0547">Nucleotide-binding</keyword>
<dbReference type="RefSeq" id="WP_354558173.1">
    <property type="nucleotide sequence ID" value="NZ_JBEPMB010000009.1"/>
</dbReference>
<sequence>MNAVAEHASPAAGASRIGGRLELDGLRRSFGAYNALAGIDIAIEPGEFIALLGPSGCGKSTALNCIAGLLELTGGEIRLGGRRIDQLEPEKRGFGMVFQSYALFPHMSVRKNVGFGLAMQGIKGPEAEKRIRDALAMVRLESQADKLPGQLSGGQQQRVAIARAIVIRPPIVLMDEPLSNLDAKLRLEMRAEIRAIHDQIGSTTIYVTHDQDEALSLADRIVVMSQGHIQQVGTPEELYQRPVNLTVADFMGFRTRMPGRIVSVAGDEAEIEVDGSRFHGLARETLKVGDRAVLAIRPEDLVASATGPGIAATVVSIEYRGRAFFGLARTAAGAELYFRADEPLLRGSSAYLAPAPRRALIFREDVA</sequence>
<dbReference type="PROSITE" id="PS50893">
    <property type="entry name" value="ABC_TRANSPORTER_2"/>
    <property type="match status" value="1"/>
</dbReference>
<evidence type="ECO:0000256" key="1">
    <source>
        <dbReference type="ARBA" id="ARBA00005417"/>
    </source>
</evidence>
<evidence type="ECO:0000256" key="2">
    <source>
        <dbReference type="ARBA" id="ARBA00022448"/>
    </source>
</evidence>
<accession>A0ABV2J4M7</accession>
<gene>
    <name evidence="6" type="ORF">ABID16_004050</name>
</gene>
<feature type="domain" description="ABC transporter" evidence="5">
    <location>
        <begin position="21"/>
        <end position="251"/>
    </location>
</feature>
<dbReference type="Gene3D" id="3.40.50.300">
    <property type="entry name" value="P-loop containing nucleotide triphosphate hydrolases"/>
    <property type="match status" value="1"/>
</dbReference>
<evidence type="ECO:0000256" key="4">
    <source>
        <dbReference type="ARBA" id="ARBA00022840"/>
    </source>
</evidence>
<dbReference type="PANTHER" id="PTHR42781:SF4">
    <property type="entry name" value="SPERMIDINE_PUTRESCINE IMPORT ATP-BINDING PROTEIN POTA"/>
    <property type="match status" value="1"/>
</dbReference>
<dbReference type="InterPro" id="IPR008995">
    <property type="entry name" value="Mo/tungstate-bd_C_term_dom"/>
</dbReference>
<keyword evidence="4 6" id="KW-0067">ATP-binding</keyword>
<name>A0ABV2J4M7_9HYPH</name>
<dbReference type="SUPFAM" id="SSF50331">
    <property type="entry name" value="MOP-like"/>
    <property type="match status" value="1"/>
</dbReference>
<reference evidence="6 7" key="1">
    <citation type="submission" date="2024-06" db="EMBL/GenBank/DDBJ databases">
        <title>Genomic Encyclopedia of Type Strains, Phase IV (KMG-IV): sequencing the most valuable type-strain genomes for metagenomic binning, comparative biology and taxonomic classification.</title>
        <authorList>
            <person name="Goeker M."/>
        </authorList>
    </citation>
    <scope>NUCLEOTIDE SEQUENCE [LARGE SCALE GENOMIC DNA]</scope>
    <source>
        <strain evidence="6 7">DSM 29780</strain>
    </source>
</reference>
<comment type="similarity">
    <text evidence="1">Belongs to the ABC transporter superfamily.</text>
</comment>
<dbReference type="Gene3D" id="2.40.50.100">
    <property type="match status" value="1"/>
</dbReference>
<dbReference type="InterPro" id="IPR027417">
    <property type="entry name" value="P-loop_NTPase"/>
</dbReference>
<evidence type="ECO:0000259" key="5">
    <source>
        <dbReference type="PROSITE" id="PS50893"/>
    </source>
</evidence>
<dbReference type="InterPro" id="IPR003439">
    <property type="entry name" value="ABC_transporter-like_ATP-bd"/>
</dbReference>
<keyword evidence="2" id="KW-0813">Transport</keyword>
<evidence type="ECO:0000256" key="3">
    <source>
        <dbReference type="ARBA" id="ARBA00022741"/>
    </source>
</evidence>
<dbReference type="InterPro" id="IPR013611">
    <property type="entry name" value="Transp-assoc_OB_typ2"/>
</dbReference>
<evidence type="ECO:0000313" key="6">
    <source>
        <dbReference type="EMBL" id="MET3615703.1"/>
    </source>
</evidence>
<dbReference type="PANTHER" id="PTHR42781">
    <property type="entry name" value="SPERMIDINE/PUTRESCINE IMPORT ATP-BINDING PROTEIN POTA"/>
    <property type="match status" value="1"/>
</dbReference>
<dbReference type="SMART" id="SM00382">
    <property type="entry name" value="AAA"/>
    <property type="match status" value="1"/>
</dbReference>
<proteinExistence type="inferred from homology"/>
<dbReference type="InterPro" id="IPR050093">
    <property type="entry name" value="ABC_SmlMolc_Importer"/>
</dbReference>
<dbReference type="InterPro" id="IPR017871">
    <property type="entry name" value="ABC_transporter-like_CS"/>
</dbReference>
<dbReference type="Pfam" id="PF00005">
    <property type="entry name" value="ABC_tran"/>
    <property type="match status" value="1"/>
</dbReference>
<evidence type="ECO:0000313" key="7">
    <source>
        <dbReference type="Proteomes" id="UP001549047"/>
    </source>
</evidence>
<dbReference type="SUPFAM" id="SSF52540">
    <property type="entry name" value="P-loop containing nucleoside triphosphate hydrolases"/>
    <property type="match status" value="1"/>
</dbReference>
<comment type="caution">
    <text evidence="6">The sequence shown here is derived from an EMBL/GenBank/DDBJ whole genome shotgun (WGS) entry which is preliminary data.</text>
</comment>
<dbReference type="EMBL" id="JBEPMB010000009">
    <property type="protein sequence ID" value="MET3615703.1"/>
    <property type="molecule type" value="Genomic_DNA"/>
</dbReference>
<protein>
    <submittedName>
        <fullName evidence="6">Spermidine/putrescine transport system ATP-binding protein</fullName>
    </submittedName>
</protein>
<dbReference type="PROSITE" id="PS00211">
    <property type="entry name" value="ABC_TRANSPORTER_1"/>
    <property type="match status" value="1"/>
</dbReference>
<dbReference type="Proteomes" id="UP001549047">
    <property type="component" value="Unassembled WGS sequence"/>
</dbReference>
<dbReference type="Pfam" id="PF08402">
    <property type="entry name" value="TOBE_2"/>
    <property type="match status" value="1"/>
</dbReference>
<dbReference type="InterPro" id="IPR003593">
    <property type="entry name" value="AAA+_ATPase"/>
</dbReference>
<organism evidence="6 7">
    <name type="scientific">Rhizobium aquaticum</name>
    <dbReference type="NCBI Taxonomy" id="1549636"/>
    <lineage>
        <taxon>Bacteria</taxon>
        <taxon>Pseudomonadati</taxon>
        <taxon>Pseudomonadota</taxon>
        <taxon>Alphaproteobacteria</taxon>
        <taxon>Hyphomicrobiales</taxon>
        <taxon>Rhizobiaceae</taxon>
        <taxon>Rhizobium/Agrobacterium group</taxon>
        <taxon>Rhizobium</taxon>
    </lineage>
</organism>
<dbReference type="GO" id="GO:0005524">
    <property type="term" value="F:ATP binding"/>
    <property type="evidence" value="ECO:0007669"/>
    <property type="project" value="UniProtKB-KW"/>
</dbReference>
<keyword evidence="7" id="KW-1185">Reference proteome</keyword>